<proteinExistence type="predicted"/>
<dbReference type="PROSITE" id="PS50089">
    <property type="entry name" value="ZF_RING_2"/>
    <property type="match status" value="1"/>
</dbReference>
<feature type="coiled-coil region" evidence="5">
    <location>
        <begin position="147"/>
        <end position="181"/>
    </location>
</feature>
<evidence type="ECO:0000256" key="5">
    <source>
        <dbReference type="SAM" id="Coils"/>
    </source>
</evidence>
<dbReference type="SUPFAM" id="SSF57850">
    <property type="entry name" value="RING/U-box"/>
    <property type="match status" value="1"/>
</dbReference>
<keyword evidence="1" id="KW-0479">Metal-binding</keyword>
<reference evidence="8" key="1">
    <citation type="submission" date="2025-08" db="UniProtKB">
        <authorList>
            <consortium name="Ensembl"/>
        </authorList>
    </citation>
    <scope>IDENTIFICATION</scope>
</reference>
<dbReference type="InterPro" id="IPR058030">
    <property type="entry name" value="TRIM8/14/16/25/29/45/65_CC"/>
</dbReference>
<keyword evidence="2 4" id="KW-0863">Zinc-finger</keyword>
<evidence type="ECO:0000313" key="8">
    <source>
        <dbReference type="Ensembl" id="ENSSDUP00000013575.1"/>
    </source>
</evidence>
<dbReference type="InterPro" id="IPR001841">
    <property type="entry name" value="Znf_RING"/>
</dbReference>
<organism evidence="8 9">
    <name type="scientific">Seriola dumerili</name>
    <name type="common">Greater amberjack</name>
    <name type="synonym">Caranx dumerili</name>
    <dbReference type="NCBI Taxonomy" id="41447"/>
    <lineage>
        <taxon>Eukaryota</taxon>
        <taxon>Metazoa</taxon>
        <taxon>Chordata</taxon>
        <taxon>Craniata</taxon>
        <taxon>Vertebrata</taxon>
        <taxon>Euteleostomi</taxon>
        <taxon>Actinopterygii</taxon>
        <taxon>Neopterygii</taxon>
        <taxon>Teleostei</taxon>
        <taxon>Neoteleostei</taxon>
        <taxon>Acanthomorphata</taxon>
        <taxon>Carangaria</taxon>
        <taxon>Carangiformes</taxon>
        <taxon>Carangidae</taxon>
        <taxon>Seriola</taxon>
    </lineage>
</organism>
<dbReference type="GeneTree" id="ENSGT01150000286922"/>
<evidence type="ECO:0000259" key="7">
    <source>
        <dbReference type="PROSITE" id="PS50119"/>
    </source>
</evidence>
<dbReference type="Gene3D" id="3.30.160.60">
    <property type="entry name" value="Classic Zinc Finger"/>
    <property type="match status" value="1"/>
</dbReference>
<dbReference type="OMA" id="RTHQRCI"/>
<keyword evidence="5" id="KW-0175">Coiled coil</keyword>
<dbReference type="SMART" id="SM00184">
    <property type="entry name" value="RING"/>
    <property type="match status" value="1"/>
</dbReference>
<dbReference type="Pfam" id="PF25600">
    <property type="entry name" value="TRIM_CC"/>
    <property type="match status" value="1"/>
</dbReference>
<dbReference type="Pfam" id="PF00643">
    <property type="entry name" value="zf-B_box"/>
    <property type="match status" value="1"/>
</dbReference>
<feature type="coiled-coil region" evidence="5">
    <location>
        <begin position="212"/>
        <end position="242"/>
    </location>
</feature>
<dbReference type="AlphaFoldDB" id="A0A3B4U6X1"/>
<feature type="domain" description="B box-type" evidence="7">
    <location>
        <begin position="92"/>
        <end position="132"/>
    </location>
</feature>
<dbReference type="InterPro" id="IPR051051">
    <property type="entry name" value="E3_ubiq-ligase_TRIM/RNF"/>
</dbReference>
<dbReference type="Pfam" id="PF15227">
    <property type="entry name" value="zf-C3HC4_4"/>
    <property type="match status" value="1"/>
</dbReference>
<protein>
    <submittedName>
        <fullName evidence="8">Uncharacterized protein</fullName>
    </submittedName>
</protein>
<dbReference type="PANTHER" id="PTHR25465:SF5">
    <property type="entry name" value="E3 UBIQUITIN_ISG15 LIGASE TRIM25-RELATED"/>
    <property type="match status" value="1"/>
</dbReference>
<keyword evidence="9" id="KW-1185">Reference proteome</keyword>
<evidence type="ECO:0000256" key="2">
    <source>
        <dbReference type="ARBA" id="ARBA00022771"/>
    </source>
</evidence>
<dbReference type="PROSITE" id="PS50119">
    <property type="entry name" value="ZF_BBOX"/>
    <property type="match status" value="1"/>
</dbReference>
<evidence type="ECO:0000256" key="3">
    <source>
        <dbReference type="ARBA" id="ARBA00022833"/>
    </source>
</evidence>
<evidence type="ECO:0000256" key="4">
    <source>
        <dbReference type="PROSITE-ProRule" id="PRU00024"/>
    </source>
</evidence>
<feature type="domain" description="RING-type" evidence="6">
    <location>
        <begin position="15"/>
        <end position="58"/>
    </location>
</feature>
<name>A0A3B4U6X1_SERDU</name>
<keyword evidence="3" id="KW-0862">Zinc</keyword>
<dbReference type="CDD" id="cd19769">
    <property type="entry name" value="Bbox2_TRIM16-like"/>
    <property type="match status" value="1"/>
</dbReference>
<dbReference type="PROSITE" id="PS00518">
    <property type="entry name" value="ZF_RING_1"/>
    <property type="match status" value="1"/>
</dbReference>
<evidence type="ECO:0000313" key="9">
    <source>
        <dbReference type="Proteomes" id="UP000261420"/>
    </source>
</evidence>
<accession>A0A3B4U6X1</accession>
<dbReference type="InterPro" id="IPR000315">
    <property type="entry name" value="Znf_B-box"/>
</dbReference>
<dbReference type="InterPro" id="IPR013083">
    <property type="entry name" value="Znf_RING/FYVE/PHD"/>
</dbReference>
<dbReference type="Gene3D" id="3.30.40.10">
    <property type="entry name" value="Zinc/RING finger domain, C3HC4 (zinc finger)"/>
    <property type="match status" value="1"/>
</dbReference>
<dbReference type="InterPro" id="IPR017907">
    <property type="entry name" value="Znf_RING_CS"/>
</dbReference>
<dbReference type="SUPFAM" id="SSF57845">
    <property type="entry name" value="B-box zinc-binding domain"/>
    <property type="match status" value="1"/>
</dbReference>
<sequence length="319" mass="37016">MAQRGNQLDRETCCCSICLDLLKDPATIPCGHNYCMSCIKSHFNEEDQKKIYSCPMCRETFIPRPVLVKNIMLCLVSYCEQHLQPHYKSPKLKQKICPDHKEVMKIFCCTDQKCICYLCSMNKHKGHKTVSAEAERTARQEELGASLQNTQQRIQTREEEVKVLQQEVEVINQSANKAVEDSEKIFTELICLIKEKSSKLKQQIRFQQMTEVNQVKQLMKTLEQELAELKRKDAELTQLLRTEDHTEFLLSYPLQSNVSDPTDTSNIKIRPLRYFEDVKAAVSKVRDKIQEIIGNITNDVLSTSLYLIKCDNFHNFQNK</sequence>
<dbReference type="SMART" id="SM00336">
    <property type="entry name" value="BBOX"/>
    <property type="match status" value="1"/>
</dbReference>
<dbReference type="Proteomes" id="UP000261420">
    <property type="component" value="Unplaced"/>
</dbReference>
<dbReference type="PANTHER" id="PTHR25465">
    <property type="entry name" value="B-BOX DOMAIN CONTAINING"/>
    <property type="match status" value="1"/>
</dbReference>
<reference evidence="8" key="2">
    <citation type="submission" date="2025-09" db="UniProtKB">
        <authorList>
            <consortium name="Ensembl"/>
        </authorList>
    </citation>
    <scope>IDENTIFICATION</scope>
</reference>
<dbReference type="GO" id="GO:0008270">
    <property type="term" value="F:zinc ion binding"/>
    <property type="evidence" value="ECO:0007669"/>
    <property type="project" value="UniProtKB-KW"/>
</dbReference>
<evidence type="ECO:0000259" key="6">
    <source>
        <dbReference type="PROSITE" id="PS50089"/>
    </source>
</evidence>
<dbReference type="Ensembl" id="ENSSDUT00000013822.1">
    <property type="protein sequence ID" value="ENSSDUP00000013575.1"/>
    <property type="gene ID" value="ENSSDUG00000009856.1"/>
</dbReference>
<evidence type="ECO:0000256" key="1">
    <source>
        <dbReference type="ARBA" id="ARBA00022723"/>
    </source>
</evidence>